<reference evidence="1 2" key="1">
    <citation type="submission" date="2014-04" db="EMBL/GenBank/DDBJ databases">
        <title>Evolutionary Origins and Diversification of the Mycorrhizal Mutualists.</title>
        <authorList>
            <consortium name="DOE Joint Genome Institute"/>
            <consortium name="Mycorrhizal Genomics Consortium"/>
            <person name="Kohler A."/>
            <person name="Kuo A."/>
            <person name="Nagy L.G."/>
            <person name="Floudas D."/>
            <person name="Copeland A."/>
            <person name="Barry K.W."/>
            <person name="Cichocki N."/>
            <person name="Veneault-Fourrey C."/>
            <person name="LaButti K."/>
            <person name="Lindquist E.A."/>
            <person name="Lipzen A."/>
            <person name="Lundell T."/>
            <person name="Morin E."/>
            <person name="Murat C."/>
            <person name="Riley R."/>
            <person name="Ohm R."/>
            <person name="Sun H."/>
            <person name="Tunlid A."/>
            <person name="Henrissat B."/>
            <person name="Grigoriev I.V."/>
            <person name="Hibbett D.S."/>
            <person name="Martin F."/>
        </authorList>
    </citation>
    <scope>NUCLEOTIDE SEQUENCE [LARGE SCALE GENOMIC DNA]</scope>
    <source>
        <strain evidence="1 2">Koide BX008</strain>
    </source>
</reference>
<evidence type="ECO:0000313" key="2">
    <source>
        <dbReference type="Proteomes" id="UP000054549"/>
    </source>
</evidence>
<dbReference type="InParanoid" id="A0A0C2SN28"/>
<dbReference type="EMBL" id="KN818522">
    <property type="protein sequence ID" value="KIL55389.1"/>
    <property type="molecule type" value="Genomic_DNA"/>
</dbReference>
<dbReference type="InterPro" id="IPR027417">
    <property type="entry name" value="P-loop_NTPase"/>
</dbReference>
<keyword evidence="2" id="KW-1185">Reference proteome</keyword>
<dbReference type="CDD" id="cd18809">
    <property type="entry name" value="SF1_C_RecD"/>
    <property type="match status" value="1"/>
</dbReference>
<gene>
    <name evidence="1" type="ORF">M378DRAFT_90953</name>
</gene>
<sequence length="132" mass="15091">MRASHIGDLPENIVPVFPAENKLWLQLAQKTVTVTRRQIPLTPAYAFTDYRAQGQTLKHVIVDLGRPPSGRLTPFNAYVALSRSSGRDTIRLLRDFDEQLFTTAPSEALEEEDQRLERLAQETKMRVEKTKQ</sequence>
<accession>A0A0C2SN28</accession>
<dbReference type="STRING" id="946122.A0A0C2SN28"/>
<dbReference type="Proteomes" id="UP000054549">
    <property type="component" value="Unassembled WGS sequence"/>
</dbReference>
<name>A0A0C2SN28_AMAMK</name>
<evidence type="ECO:0000313" key="1">
    <source>
        <dbReference type="EMBL" id="KIL55389.1"/>
    </source>
</evidence>
<organism evidence="1 2">
    <name type="scientific">Amanita muscaria (strain Koide BX008)</name>
    <dbReference type="NCBI Taxonomy" id="946122"/>
    <lineage>
        <taxon>Eukaryota</taxon>
        <taxon>Fungi</taxon>
        <taxon>Dikarya</taxon>
        <taxon>Basidiomycota</taxon>
        <taxon>Agaricomycotina</taxon>
        <taxon>Agaricomycetes</taxon>
        <taxon>Agaricomycetidae</taxon>
        <taxon>Agaricales</taxon>
        <taxon>Pluteineae</taxon>
        <taxon>Amanitaceae</taxon>
        <taxon>Amanita</taxon>
    </lineage>
</organism>
<proteinExistence type="predicted"/>
<dbReference type="AlphaFoldDB" id="A0A0C2SN28"/>
<dbReference type="HOGENOM" id="CLU_001324_7_0_1"/>
<dbReference type="OrthoDB" id="2986975at2759"/>
<dbReference type="SUPFAM" id="SSF52540">
    <property type="entry name" value="P-loop containing nucleoside triphosphate hydrolases"/>
    <property type="match status" value="1"/>
</dbReference>
<protein>
    <submittedName>
        <fullName evidence="1">Uncharacterized protein</fullName>
    </submittedName>
</protein>